<feature type="region of interest" description="Disordered" evidence="3">
    <location>
        <begin position="1"/>
        <end position="23"/>
    </location>
</feature>
<dbReference type="EMBL" id="BLKM01009392">
    <property type="protein sequence ID" value="GFG36463.1"/>
    <property type="molecule type" value="Genomic_DNA"/>
</dbReference>
<dbReference type="InParanoid" id="A0A6L2PV23"/>
<reference evidence="6" key="1">
    <citation type="submission" date="2020-01" db="EMBL/GenBank/DDBJ databases">
        <title>Draft genome sequence of the Termite Coptotermes fromosanus.</title>
        <authorList>
            <person name="Itakura S."/>
            <person name="Yosikawa Y."/>
            <person name="Umezawa K."/>
        </authorList>
    </citation>
    <scope>NUCLEOTIDE SEQUENCE [LARGE SCALE GENOMIC DNA]</scope>
</reference>
<accession>A0A6L2PV23</accession>
<evidence type="ECO:0000259" key="4">
    <source>
        <dbReference type="Pfam" id="PF13359"/>
    </source>
</evidence>
<proteinExistence type="predicted"/>
<dbReference type="OrthoDB" id="2668416at2759"/>
<keyword evidence="6" id="KW-1185">Reference proteome</keyword>
<dbReference type="GO" id="GO:0046872">
    <property type="term" value="F:metal ion binding"/>
    <property type="evidence" value="ECO:0007669"/>
    <property type="project" value="UniProtKB-KW"/>
</dbReference>
<dbReference type="InterPro" id="IPR027806">
    <property type="entry name" value="HARBI1_dom"/>
</dbReference>
<organism evidence="5 6">
    <name type="scientific">Coptotermes formosanus</name>
    <name type="common">Formosan subterranean termite</name>
    <dbReference type="NCBI Taxonomy" id="36987"/>
    <lineage>
        <taxon>Eukaryota</taxon>
        <taxon>Metazoa</taxon>
        <taxon>Ecdysozoa</taxon>
        <taxon>Arthropoda</taxon>
        <taxon>Hexapoda</taxon>
        <taxon>Insecta</taxon>
        <taxon>Pterygota</taxon>
        <taxon>Neoptera</taxon>
        <taxon>Polyneoptera</taxon>
        <taxon>Dictyoptera</taxon>
        <taxon>Blattodea</taxon>
        <taxon>Blattoidea</taxon>
        <taxon>Termitoidae</taxon>
        <taxon>Rhinotermitidae</taxon>
        <taxon>Coptotermes</taxon>
    </lineage>
</organism>
<feature type="domain" description="DDE Tnp4" evidence="4">
    <location>
        <begin position="114"/>
        <end position="172"/>
    </location>
</feature>
<dbReference type="Pfam" id="PF13359">
    <property type="entry name" value="DDE_Tnp_4"/>
    <property type="match status" value="1"/>
</dbReference>
<name>A0A6L2PV23_COPFO</name>
<dbReference type="Proteomes" id="UP000502823">
    <property type="component" value="Unassembled WGS sequence"/>
</dbReference>
<evidence type="ECO:0000313" key="6">
    <source>
        <dbReference type="Proteomes" id="UP000502823"/>
    </source>
</evidence>
<gene>
    <name evidence="5" type="ORF">Cfor_12714</name>
</gene>
<evidence type="ECO:0000313" key="5">
    <source>
        <dbReference type="EMBL" id="GFG36463.1"/>
    </source>
</evidence>
<comment type="cofactor">
    <cofactor evidence="1">
        <name>a divalent metal cation</name>
        <dbReference type="ChEBI" id="CHEBI:60240"/>
    </cofactor>
</comment>
<keyword evidence="2" id="KW-0479">Metal-binding</keyword>
<sequence>MKLQTSHEVLKRKKRQWKREKRKRKKRRSIILCSLFPASERDWERIAKGFQVKCNFPTCLGAVDGKHDAVVPPPGAGSYFFNYRGYNSQVLTGTAGSNYEFITSILVPMVVYLIGQLTRERKIFNYRLCRARRIIGNVFGILVARFGIFKIHINIQLDNIRDAVMASCALHNFLRRISPDTYRPSECFDIEVLENGTVTAGLRSHPSSMATLKRGNNGNHQLTGKEVRSQFVEYFNNEGEVSWQDNCTQRRNLSTPLPLIRLVRTVRMLCD</sequence>
<evidence type="ECO:0000256" key="2">
    <source>
        <dbReference type="ARBA" id="ARBA00022723"/>
    </source>
</evidence>
<dbReference type="AlphaFoldDB" id="A0A6L2PV23"/>
<comment type="caution">
    <text evidence="5">The sequence shown here is derived from an EMBL/GenBank/DDBJ whole genome shotgun (WGS) entry which is preliminary data.</text>
</comment>
<evidence type="ECO:0000256" key="3">
    <source>
        <dbReference type="SAM" id="MobiDB-lite"/>
    </source>
</evidence>
<protein>
    <recommendedName>
        <fullName evidence="4">DDE Tnp4 domain-containing protein</fullName>
    </recommendedName>
</protein>
<feature type="compositionally biased region" description="Basic residues" evidence="3">
    <location>
        <begin position="10"/>
        <end position="23"/>
    </location>
</feature>
<evidence type="ECO:0000256" key="1">
    <source>
        <dbReference type="ARBA" id="ARBA00001968"/>
    </source>
</evidence>